<proteinExistence type="predicted"/>
<dbReference type="RefSeq" id="WP_204544581.1">
    <property type="nucleotide sequence ID" value="NZ_JAFBFI010000014.1"/>
</dbReference>
<comment type="caution">
    <text evidence="2">The sequence shown here is derived from an EMBL/GenBank/DDBJ whole genome shotgun (WGS) entry which is preliminary data.</text>
</comment>
<dbReference type="Proteomes" id="UP000823486">
    <property type="component" value="Unassembled WGS sequence"/>
</dbReference>
<dbReference type="EMBL" id="JAFBFI010000014">
    <property type="protein sequence ID" value="MBM7693681.1"/>
    <property type="molecule type" value="Genomic_DNA"/>
</dbReference>
<organism evidence="2 3">
    <name type="scientific">Peribacillus deserti</name>
    <dbReference type="NCBI Taxonomy" id="673318"/>
    <lineage>
        <taxon>Bacteria</taxon>
        <taxon>Bacillati</taxon>
        <taxon>Bacillota</taxon>
        <taxon>Bacilli</taxon>
        <taxon>Bacillales</taxon>
        <taxon>Bacillaceae</taxon>
        <taxon>Peribacillus</taxon>
    </lineage>
</organism>
<keyword evidence="1" id="KW-0472">Membrane</keyword>
<keyword evidence="1" id="KW-0812">Transmembrane</keyword>
<evidence type="ECO:0000313" key="3">
    <source>
        <dbReference type="Proteomes" id="UP000823486"/>
    </source>
</evidence>
<protein>
    <recommendedName>
        <fullName evidence="4">Group-specific protein</fullName>
    </recommendedName>
</protein>
<evidence type="ECO:0008006" key="4">
    <source>
        <dbReference type="Google" id="ProtNLM"/>
    </source>
</evidence>
<evidence type="ECO:0000256" key="1">
    <source>
        <dbReference type="SAM" id="Phobius"/>
    </source>
</evidence>
<feature type="transmembrane region" description="Helical" evidence="1">
    <location>
        <begin position="442"/>
        <end position="466"/>
    </location>
</feature>
<evidence type="ECO:0000313" key="2">
    <source>
        <dbReference type="EMBL" id="MBM7693681.1"/>
    </source>
</evidence>
<keyword evidence="1" id="KW-1133">Transmembrane helix</keyword>
<name>A0ABS2QKJ3_9BACI</name>
<keyword evidence="3" id="KW-1185">Reference proteome</keyword>
<gene>
    <name evidence="2" type="ORF">JOC77_003125</name>
</gene>
<feature type="transmembrane region" description="Helical" evidence="1">
    <location>
        <begin position="401"/>
        <end position="422"/>
    </location>
</feature>
<accession>A0ABS2QKJ3</accession>
<reference evidence="2 3" key="1">
    <citation type="submission" date="2021-01" db="EMBL/GenBank/DDBJ databases">
        <title>Genomic Encyclopedia of Type Strains, Phase IV (KMG-IV): sequencing the most valuable type-strain genomes for metagenomic binning, comparative biology and taxonomic classification.</title>
        <authorList>
            <person name="Goeker M."/>
        </authorList>
    </citation>
    <scope>NUCLEOTIDE SEQUENCE [LARGE SCALE GENOMIC DNA]</scope>
    <source>
        <strain evidence="2 3">DSM 105482</strain>
    </source>
</reference>
<sequence length="488" mass="57844">MKAIEIKEKNLDRALLVFVLPFSIKEYRIVSLKKTLGDQQYEAFKLDDLSLERKYYGDFQIFHENIEGYYLPFTNKILFPSNEKQEGFHRFSKQMNLDCYYNAEKFSLPFQLLSTDVTLCPMNVGFITIRLQIGEDANFSSAMEFAKRFRSLSSKRYSRNEISLKGEEKTFKDVKEFIIKHLNPSITDYFDKTNMEESYFETFPFFEDDRMYVQSIFSFKENDPFEKMDVFRAANLDGSDSEGKPSISSTNRRYIHEFLKENSYDRWAPDTYYVVKEDHFSCITNEERPALDPLVSQMFGEYYYGLLLNLFHKIVLLKIANDYSEIRIDKDREKVEELIYIVNSFTANYYFIELATQSQGRDIFLHLRDVFKIEEMYDDGKQTLYSLYRYQESFSDKKNSLLLLYLTLFTVISGIYGMNQVIEDLKGNIKWGKLAGYSLFEYIALFVTVSGLIVAVYLTISSFLTWRNDRKKRELWERKTAVSTRNKY</sequence>